<keyword evidence="11" id="KW-0378">Hydrolase</keyword>
<dbReference type="InterPro" id="IPR012338">
    <property type="entry name" value="Beta-lactam/transpept-like"/>
</dbReference>
<evidence type="ECO:0000256" key="13">
    <source>
        <dbReference type="ARBA" id="ARBA00022968"/>
    </source>
</evidence>
<evidence type="ECO:0000256" key="5">
    <source>
        <dbReference type="ARBA" id="ARBA00022519"/>
    </source>
</evidence>
<feature type="domain" description="Glycosyl transferase family 51" evidence="26">
    <location>
        <begin position="60"/>
        <end position="234"/>
    </location>
</feature>
<dbReference type="AlphaFoldDB" id="A0A3B1A072"/>
<dbReference type="GO" id="GO:0008360">
    <property type="term" value="P:regulation of cell shape"/>
    <property type="evidence" value="ECO:0007669"/>
    <property type="project" value="UniProtKB-KW"/>
</dbReference>
<evidence type="ECO:0000256" key="10">
    <source>
        <dbReference type="ARBA" id="ARBA00022692"/>
    </source>
</evidence>
<evidence type="ECO:0000259" key="27">
    <source>
        <dbReference type="Pfam" id="PF17092"/>
    </source>
</evidence>
<dbReference type="InterPro" id="IPR050396">
    <property type="entry name" value="Glycosyltr_51/Transpeptidase"/>
</dbReference>
<keyword evidence="9 28" id="KW-0808">Transferase</keyword>
<protein>
    <recommendedName>
        <fullName evidence="3">Penicillin-binding protein 1A</fullName>
        <ecNumber evidence="21">2.4.99.28</ecNumber>
        <ecNumber evidence="2">3.4.16.4</ecNumber>
    </recommendedName>
</protein>
<evidence type="ECO:0000256" key="14">
    <source>
        <dbReference type="ARBA" id="ARBA00022984"/>
    </source>
</evidence>
<evidence type="ECO:0000256" key="18">
    <source>
        <dbReference type="ARBA" id="ARBA00023268"/>
    </source>
</evidence>
<dbReference type="SUPFAM" id="SSF56601">
    <property type="entry name" value="beta-lactamase/transpeptidase-like"/>
    <property type="match status" value="1"/>
</dbReference>
<evidence type="ECO:0000256" key="4">
    <source>
        <dbReference type="ARBA" id="ARBA00022475"/>
    </source>
</evidence>
<dbReference type="GO" id="GO:0009252">
    <property type="term" value="P:peptidoglycan biosynthetic process"/>
    <property type="evidence" value="ECO:0007669"/>
    <property type="project" value="UniProtKB-KW"/>
</dbReference>
<evidence type="ECO:0000256" key="20">
    <source>
        <dbReference type="ARBA" id="ARBA00034000"/>
    </source>
</evidence>
<evidence type="ECO:0000256" key="17">
    <source>
        <dbReference type="ARBA" id="ARBA00023251"/>
    </source>
</evidence>
<feature type="domain" description="Penicillin-binding protein OB-like" evidence="27">
    <location>
        <begin position="350"/>
        <end position="448"/>
    </location>
</feature>
<evidence type="ECO:0000256" key="3">
    <source>
        <dbReference type="ARBA" id="ARBA00018638"/>
    </source>
</evidence>
<comment type="catalytic activity">
    <reaction evidence="20">
        <text>Preferential cleavage: (Ac)2-L-Lys-D-Ala-|-D-Ala. Also transpeptidation of peptidyl-alanyl moieties that are N-acyl substituents of D-alanine.</text>
        <dbReference type="EC" id="3.4.16.4"/>
    </reaction>
</comment>
<dbReference type="GO" id="GO:0006508">
    <property type="term" value="P:proteolysis"/>
    <property type="evidence" value="ECO:0007669"/>
    <property type="project" value="UniProtKB-KW"/>
</dbReference>
<dbReference type="PANTHER" id="PTHR32282">
    <property type="entry name" value="BINDING PROTEIN TRANSPEPTIDASE, PUTATIVE-RELATED"/>
    <property type="match status" value="1"/>
</dbReference>
<dbReference type="Gene3D" id="3.40.710.10">
    <property type="entry name" value="DD-peptidase/beta-lactamase superfamily"/>
    <property type="match status" value="3"/>
</dbReference>
<dbReference type="EC" id="3.4.16.4" evidence="2"/>
<keyword evidence="18" id="KW-0511">Multifunctional enzyme</keyword>
<dbReference type="Gene3D" id="2.40.50.140">
    <property type="entry name" value="Nucleic acid-binding proteins"/>
    <property type="match status" value="1"/>
</dbReference>
<keyword evidence="17" id="KW-0046">Antibiotic resistance</keyword>
<gene>
    <name evidence="28" type="ORF">MNBD_GAMMA22-1691</name>
</gene>
<evidence type="ECO:0000313" key="28">
    <source>
        <dbReference type="EMBL" id="VAW94920.1"/>
    </source>
</evidence>
<feature type="transmembrane region" description="Helical" evidence="24">
    <location>
        <begin position="9"/>
        <end position="34"/>
    </location>
</feature>
<evidence type="ECO:0000256" key="11">
    <source>
        <dbReference type="ARBA" id="ARBA00022801"/>
    </source>
</evidence>
<proteinExistence type="predicted"/>
<dbReference type="InterPro" id="IPR036950">
    <property type="entry name" value="PBP_transglycosylase"/>
</dbReference>
<evidence type="ECO:0000256" key="12">
    <source>
        <dbReference type="ARBA" id="ARBA00022960"/>
    </source>
</evidence>
<evidence type="ECO:0000256" key="21">
    <source>
        <dbReference type="ARBA" id="ARBA00044770"/>
    </source>
</evidence>
<evidence type="ECO:0000256" key="24">
    <source>
        <dbReference type="SAM" id="Phobius"/>
    </source>
</evidence>
<keyword evidence="5" id="KW-0997">Cell inner membrane</keyword>
<dbReference type="InterPro" id="IPR001460">
    <property type="entry name" value="PCN-bd_Tpept"/>
</dbReference>
<dbReference type="EC" id="2.4.99.28" evidence="21"/>
<dbReference type="Gene3D" id="1.10.3810.10">
    <property type="entry name" value="Biosynthetic peptidoglycan transglycosylase-like"/>
    <property type="match status" value="1"/>
</dbReference>
<dbReference type="GO" id="GO:0009002">
    <property type="term" value="F:serine-type D-Ala-D-Ala carboxypeptidase activity"/>
    <property type="evidence" value="ECO:0007669"/>
    <property type="project" value="UniProtKB-EC"/>
</dbReference>
<evidence type="ECO:0000259" key="25">
    <source>
        <dbReference type="Pfam" id="PF00905"/>
    </source>
</evidence>
<evidence type="ECO:0000256" key="23">
    <source>
        <dbReference type="SAM" id="MobiDB-lite"/>
    </source>
</evidence>
<keyword evidence="6" id="KW-0121">Carboxypeptidase</keyword>
<keyword evidence="4" id="KW-1003">Cell membrane</keyword>
<comment type="catalytic activity">
    <reaction evidence="22">
        <text>[GlcNAc-(1-&gt;4)-Mur2Ac(oyl-L-Ala-gamma-D-Glu-L-Lys-D-Ala-D-Ala)](n)-di-trans,octa-cis-undecaprenyl diphosphate + beta-D-GlcNAc-(1-&gt;4)-Mur2Ac(oyl-L-Ala-gamma-D-Glu-L-Lys-D-Ala-D-Ala)-di-trans,octa-cis-undecaprenyl diphosphate = [GlcNAc-(1-&gt;4)-Mur2Ac(oyl-L-Ala-gamma-D-Glu-L-Lys-D-Ala-D-Ala)](n+1)-di-trans,octa-cis-undecaprenyl diphosphate + di-trans,octa-cis-undecaprenyl diphosphate + H(+)</text>
        <dbReference type="Rhea" id="RHEA:23708"/>
        <dbReference type="Rhea" id="RHEA-COMP:9602"/>
        <dbReference type="Rhea" id="RHEA-COMP:9603"/>
        <dbReference type="ChEBI" id="CHEBI:15378"/>
        <dbReference type="ChEBI" id="CHEBI:58405"/>
        <dbReference type="ChEBI" id="CHEBI:60033"/>
        <dbReference type="ChEBI" id="CHEBI:78435"/>
        <dbReference type="EC" id="2.4.99.28"/>
    </reaction>
</comment>
<keyword evidence="16 24" id="KW-0472">Membrane</keyword>
<feature type="region of interest" description="Disordered" evidence="23">
    <location>
        <begin position="880"/>
        <end position="909"/>
    </location>
</feature>
<reference evidence="28" key="1">
    <citation type="submission" date="2018-06" db="EMBL/GenBank/DDBJ databases">
        <authorList>
            <person name="Zhirakovskaya E."/>
        </authorList>
    </citation>
    <scope>NUCLEOTIDE SEQUENCE</scope>
</reference>
<keyword evidence="19" id="KW-0961">Cell wall biogenesis/degradation</keyword>
<evidence type="ECO:0000256" key="19">
    <source>
        <dbReference type="ARBA" id="ARBA00023316"/>
    </source>
</evidence>
<organism evidence="28">
    <name type="scientific">hydrothermal vent metagenome</name>
    <dbReference type="NCBI Taxonomy" id="652676"/>
    <lineage>
        <taxon>unclassified sequences</taxon>
        <taxon>metagenomes</taxon>
        <taxon>ecological metagenomes</taxon>
    </lineage>
</organism>
<evidence type="ECO:0000259" key="26">
    <source>
        <dbReference type="Pfam" id="PF00912"/>
    </source>
</evidence>
<keyword evidence="15 24" id="KW-1133">Transmembrane helix</keyword>
<dbReference type="GO" id="GO:0008658">
    <property type="term" value="F:penicillin binding"/>
    <property type="evidence" value="ECO:0007669"/>
    <property type="project" value="InterPro"/>
</dbReference>
<name>A0A3B1A072_9ZZZZ</name>
<dbReference type="EMBL" id="UOFS01000019">
    <property type="protein sequence ID" value="VAW94920.1"/>
    <property type="molecule type" value="Genomic_DNA"/>
</dbReference>
<dbReference type="GO" id="GO:0071555">
    <property type="term" value="P:cell wall organization"/>
    <property type="evidence" value="ECO:0007669"/>
    <property type="project" value="UniProtKB-KW"/>
</dbReference>
<keyword evidence="12" id="KW-0133">Cell shape</keyword>
<dbReference type="GO" id="GO:0005886">
    <property type="term" value="C:plasma membrane"/>
    <property type="evidence" value="ECO:0007669"/>
    <property type="project" value="UniProtKB-SubCell"/>
</dbReference>
<keyword evidence="8 28" id="KW-0328">Glycosyltransferase</keyword>
<accession>A0A3B1A072</accession>
<evidence type="ECO:0000256" key="2">
    <source>
        <dbReference type="ARBA" id="ARBA00012448"/>
    </source>
</evidence>
<evidence type="ECO:0000256" key="9">
    <source>
        <dbReference type="ARBA" id="ARBA00022679"/>
    </source>
</evidence>
<dbReference type="SUPFAM" id="SSF53955">
    <property type="entry name" value="Lysozyme-like"/>
    <property type="match status" value="1"/>
</dbReference>
<keyword evidence="13" id="KW-0735">Signal-anchor</keyword>
<evidence type="ECO:0000256" key="15">
    <source>
        <dbReference type="ARBA" id="ARBA00022989"/>
    </source>
</evidence>
<dbReference type="PANTHER" id="PTHR32282:SF27">
    <property type="entry name" value="PENICILLIN-BINDING PROTEIN 1A"/>
    <property type="match status" value="1"/>
</dbReference>
<dbReference type="GO" id="GO:0030288">
    <property type="term" value="C:outer membrane-bounded periplasmic space"/>
    <property type="evidence" value="ECO:0007669"/>
    <property type="project" value="TreeGrafter"/>
</dbReference>
<dbReference type="Pfam" id="PF00905">
    <property type="entry name" value="Transpeptidase"/>
    <property type="match status" value="1"/>
</dbReference>
<dbReference type="GO" id="GO:0008955">
    <property type="term" value="F:peptidoglycan glycosyltransferase activity"/>
    <property type="evidence" value="ECO:0007669"/>
    <property type="project" value="UniProtKB-EC"/>
</dbReference>
<evidence type="ECO:0000256" key="16">
    <source>
        <dbReference type="ARBA" id="ARBA00023136"/>
    </source>
</evidence>
<dbReference type="InterPro" id="IPR012340">
    <property type="entry name" value="NA-bd_OB-fold"/>
</dbReference>
<keyword evidence="10 24" id="KW-0812">Transmembrane</keyword>
<dbReference type="Pfam" id="PF00912">
    <property type="entry name" value="Transgly"/>
    <property type="match status" value="1"/>
</dbReference>
<evidence type="ECO:0000256" key="6">
    <source>
        <dbReference type="ARBA" id="ARBA00022645"/>
    </source>
</evidence>
<keyword evidence="7" id="KW-0645">Protease</keyword>
<dbReference type="FunFam" id="1.10.3810.10:FF:000003">
    <property type="entry name" value="Penicillin-binding protein 1a"/>
    <property type="match status" value="1"/>
</dbReference>
<evidence type="ECO:0000256" key="8">
    <source>
        <dbReference type="ARBA" id="ARBA00022676"/>
    </source>
</evidence>
<keyword evidence="14" id="KW-0573">Peptidoglycan synthesis</keyword>
<dbReference type="InterPro" id="IPR001264">
    <property type="entry name" value="Glyco_trans_51"/>
</dbReference>
<dbReference type="InterPro" id="IPR031376">
    <property type="entry name" value="PCB_OB"/>
</dbReference>
<feature type="compositionally biased region" description="Polar residues" evidence="23">
    <location>
        <begin position="898"/>
        <end position="909"/>
    </location>
</feature>
<evidence type="ECO:0000256" key="7">
    <source>
        <dbReference type="ARBA" id="ARBA00022670"/>
    </source>
</evidence>
<dbReference type="InterPro" id="IPR023346">
    <property type="entry name" value="Lysozyme-like_dom_sf"/>
</dbReference>
<feature type="compositionally biased region" description="Low complexity" evidence="23">
    <location>
        <begin position="885"/>
        <end position="897"/>
    </location>
</feature>
<sequence length="909" mass="101650">MKPILKKTLLYSFFTGLSLSILGVISLFVLYLVITPKLPSVDTLKDIRLQVPLRVYTKQGDLIAEFGEVKRQPLQYNEFPTLLIQSILAAEDDRFFIHPGVDYKGILRAVFKVLTTGERSQGGSTITMQVARNFFLSREKTYTRKLNEIFLALKIEKELTKKEILALYLNKIYLGKRAYGYAAAAQVYYGQTLKELNLAQIAMLAGLPKAPSRYNPVANPERATQRRNHILRRMFYDLDFIQEPEYQAAVAEVDDSKVHGQSIDVQARYVAEMVRNEMVERFGPETYVDGYSVYTTIDGRLQQAANSALRSALLAYDRRHGYRGIEAHSEDISRYTTAVDENSTAVESNDDRDMFEMWEDVLSDYSDVGKMQAAVVVAVYEQEVYARTKDGNIAYLSWEQLEWARRFIDDDTRGPAPKLASDILAEGDIIYTYPAKKGCSWLAKNPTVAGAMVSLASGDGAIESLVGGFNYYQSKFNRVVQAKRQPGSSFKPFIYTAALDKGFTAATVINDAPVVFEAPGLEDTWRPENYSGRFYGPTRLRQALIKSRNLVSIRLLRDIGIGYSARYLKRFGFSKDALPRDLSLALGSGTITPLELAQAYASFANGGFRVKPYFIDYIIGPNRDLVSRSSPDTVCLECEDLEQTDLETDDVTTVIALSDDILNNSNNESDPEIETDIDPKSDNQAIAETEANNNGIKIADLSQEQADITDPDSSVEAALAEFDYSDLSTEDINEGPHQIVLAKRIISPQVSFLMNTMLRDVVRFGTGRRARVIGRKDLSGKTGTTNDQQDAWFSGFNGNVVTISWVGFDNPKPLGNRETGARAALPMWIDYMRQSLRGKAETPLEQPSGLVSIRIDAKTGLPSTINSEKTLFEFFRESHAPRTDNVNQQNQKSNNSNTGQPSNITEEIF</sequence>
<dbReference type="GO" id="GO:0046677">
    <property type="term" value="P:response to antibiotic"/>
    <property type="evidence" value="ECO:0007669"/>
    <property type="project" value="UniProtKB-KW"/>
</dbReference>
<evidence type="ECO:0000256" key="1">
    <source>
        <dbReference type="ARBA" id="ARBA00004249"/>
    </source>
</evidence>
<comment type="subcellular location">
    <subcellularLocation>
        <location evidence="1">Cell inner membrane</location>
        <topology evidence="1">Single-pass type II membrane protein</topology>
    </subcellularLocation>
</comment>
<feature type="domain" description="Penicillin-binding protein transpeptidase" evidence="25">
    <location>
        <begin position="452"/>
        <end position="620"/>
    </location>
</feature>
<dbReference type="Pfam" id="PF17092">
    <property type="entry name" value="PCB_OB"/>
    <property type="match status" value="1"/>
</dbReference>
<evidence type="ECO:0000256" key="22">
    <source>
        <dbReference type="ARBA" id="ARBA00049902"/>
    </source>
</evidence>